<dbReference type="SMART" id="SM00986">
    <property type="entry name" value="UDG"/>
    <property type="match status" value="1"/>
</dbReference>
<dbReference type="CDD" id="cd10032">
    <property type="entry name" value="UDG-F6_HDG"/>
    <property type="match status" value="1"/>
</dbReference>
<dbReference type="EMBL" id="BDOQ01000003">
    <property type="protein sequence ID" value="GBG13818.1"/>
    <property type="molecule type" value="Genomic_DNA"/>
</dbReference>
<dbReference type="Pfam" id="PF03167">
    <property type="entry name" value="UDG"/>
    <property type="match status" value="1"/>
</dbReference>
<dbReference type="OrthoDB" id="9799921at2"/>
<comment type="caution">
    <text evidence="2">The sequence shown here is derived from an EMBL/GenBank/DDBJ whole genome shotgun (WGS) entry which is preliminary data.</text>
</comment>
<dbReference type="Gene3D" id="3.40.470.10">
    <property type="entry name" value="Uracil-DNA glycosylase-like domain"/>
    <property type="match status" value="1"/>
</dbReference>
<sequence length="167" mass="18805">MIVCSFPPVARADAEILILGSMPGPLSLARQQYYAHPQNLFWPFMGEIFGAGPDKPYESRLELLQARGIALWDVLKECFRESALDADIVENSIIPNDFPAFFAEHPGIKRVFFNGSKAEQAFRRYVLPTLEVESLELVRLPSTSPANASVTRENKLAEWRRIRPVSA</sequence>
<dbReference type="Proteomes" id="UP000245081">
    <property type="component" value="Unassembled WGS sequence"/>
</dbReference>
<accession>A0A2R5F8D3</accession>
<name>A0A2R5F8D3_9PROT</name>
<gene>
    <name evidence="2" type="ORF">NMK_1369</name>
</gene>
<dbReference type="SMART" id="SM00987">
    <property type="entry name" value="UreE_C"/>
    <property type="match status" value="1"/>
</dbReference>
<reference evidence="2 3" key="1">
    <citation type="journal article" date="2018" name="Environ. Microbiol.">
        <title>Isolation and genomic characterization of Novimethylophilus kurashikiensis gen. nov. sp. nov., a new lanthanide-dependent methylotrophic species of Methylophilaceae.</title>
        <authorList>
            <person name="Lv H."/>
            <person name="Sahin N."/>
            <person name="Tani A."/>
        </authorList>
    </citation>
    <scope>NUCLEOTIDE SEQUENCE [LARGE SCALE GENOMIC DNA]</scope>
    <source>
        <strain evidence="2 3">La2-4</strain>
    </source>
</reference>
<evidence type="ECO:0000313" key="2">
    <source>
        <dbReference type="EMBL" id="GBG13818.1"/>
    </source>
</evidence>
<proteinExistence type="predicted"/>
<dbReference type="InterPro" id="IPR036895">
    <property type="entry name" value="Uracil-DNA_glycosylase-like_sf"/>
</dbReference>
<evidence type="ECO:0000259" key="1">
    <source>
        <dbReference type="SMART" id="SM00986"/>
    </source>
</evidence>
<dbReference type="InterPro" id="IPR026353">
    <property type="entry name" value="Hypoxan-DNA_Glyclase"/>
</dbReference>
<keyword evidence="3" id="KW-1185">Reference proteome</keyword>
<dbReference type="RefSeq" id="WP_109014978.1">
    <property type="nucleotide sequence ID" value="NZ_BDOQ01000003.1"/>
</dbReference>
<evidence type="ECO:0000313" key="3">
    <source>
        <dbReference type="Proteomes" id="UP000245081"/>
    </source>
</evidence>
<feature type="domain" description="Uracil-DNA glycosylase-like" evidence="1">
    <location>
        <begin position="7"/>
        <end position="163"/>
    </location>
</feature>
<dbReference type="SUPFAM" id="SSF52141">
    <property type="entry name" value="Uracil-DNA glycosylase-like"/>
    <property type="match status" value="1"/>
</dbReference>
<dbReference type="InterPro" id="IPR005122">
    <property type="entry name" value="Uracil-DNA_glycosylase-like"/>
</dbReference>
<protein>
    <submittedName>
        <fullName evidence="2">DNA-deoxyinosine glycosylase</fullName>
    </submittedName>
</protein>
<dbReference type="AlphaFoldDB" id="A0A2R5F8D3"/>
<dbReference type="NCBIfam" id="TIGR04274">
    <property type="entry name" value="hypoxanDNAglyco"/>
    <property type="match status" value="1"/>
</dbReference>
<organism evidence="2 3">
    <name type="scientific">Novimethylophilus kurashikiensis</name>
    <dbReference type="NCBI Taxonomy" id="1825523"/>
    <lineage>
        <taxon>Bacteria</taxon>
        <taxon>Pseudomonadati</taxon>
        <taxon>Pseudomonadota</taxon>
        <taxon>Betaproteobacteria</taxon>
        <taxon>Nitrosomonadales</taxon>
        <taxon>Methylophilaceae</taxon>
        <taxon>Novimethylophilus</taxon>
    </lineage>
</organism>